<sequence>MLLSERSEMDIICGSPSVDGKKETTILLLNRKTASLASNFRISTEDKSTRHFLSS</sequence>
<protein>
    <submittedName>
        <fullName evidence="1">Uncharacterized protein</fullName>
    </submittedName>
</protein>
<dbReference type="EMBL" id="KK119602">
    <property type="protein sequence ID" value="KFM76138.1"/>
    <property type="molecule type" value="Genomic_DNA"/>
</dbReference>
<reference evidence="1 2" key="1">
    <citation type="submission" date="2013-11" db="EMBL/GenBank/DDBJ databases">
        <title>Genome sequencing of Stegodyphus mimosarum.</title>
        <authorList>
            <person name="Bechsgaard J."/>
        </authorList>
    </citation>
    <scope>NUCLEOTIDE SEQUENCE [LARGE SCALE GENOMIC DNA]</scope>
</reference>
<dbReference type="AlphaFoldDB" id="A0A087UFJ9"/>
<accession>A0A087UFJ9</accession>
<gene>
    <name evidence="1" type="ORF">X975_09089</name>
</gene>
<proteinExistence type="predicted"/>
<dbReference type="Proteomes" id="UP000054359">
    <property type="component" value="Unassembled WGS sequence"/>
</dbReference>
<keyword evidence="2" id="KW-1185">Reference proteome</keyword>
<evidence type="ECO:0000313" key="2">
    <source>
        <dbReference type="Proteomes" id="UP000054359"/>
    </source>
</evidence>
<organism evidence="1 2">
    <name type="scientific">Stegodyphus mimosarum</name>
    <name type="common">African social velvet spider</name>
    <dbReference type="NCBI Taxonomy" id="407821"/>
    <lineage>
        <taxon>Eukaryota</taxon>
        <taxon>Metazoa</taxon>
        <taxon>Ecdysozoa</taxon>
        <taxon>Arthropoda</taxon>
        <taxon>Chelicerata</taxon>
        <taxon>Arachnida</taxon>
        <taxon>Araneae</taxon>
        <taxon>Araneomorphae</taxon>
        <taxon>Entelegynae</taxon>
        <taxon>Eresoidea</taxon>
        <taxon>Eresidae</taxon>
        <taxon>Stegodyphus</taxon>
    </lineage>
</organism>
<evidence type="ECO:0000313" key="1">
    <source>
        <dbReference type="EMBL" id="KFM76138.1"/>
    </source>
</evidence>
<name>A0A087UFJ9_STEMI</name>
<feature type="non-terminal residue" evidence="1">
    <location>
        <position position="55"/>
    </location>
</feature>